<keyword evidence="13" id="KW-0446">Lipid-binding</keyword>
<dbReference type="GO" id="GO:0016477">
    <property type="term" value="P:cell migration"/>
    <property type="evidence" value="ECO:0007669"/>
    <property type="project" value="TreeGrafter"/>
</dbReference>
<keyword evidence="6 18" id="KW-0812">Transmembrane</keyword>
<feature type="domain" description="C2" evidence="19">
    <location>
        <begin position="624"/>
        <end position="746"/>
    </location>
</feature>
<dbReference type="InterPro" id="IPR037733">
    <property type="entry name" value="Ext_Synaptotagmin_C2A"/>
</dbReference>
<evidence type="ECO:0000256" key="2">
    <source>
        <dbReference type="ARBA" id="ARBA00004477"/>
    </source>
</evidence>
<dbReference type="PROSITE" id="PS51444">
    <property type="entry name" value="FH2"/>
    <property type="match status" value="1"/>
</dbReference>
<dbReference type="Gene3D" id="1.25.10.10">
    <property type="entry name" value="Leucine-rich Repeat Variant"/>
    <property type="match status" value="2"/>
</dbReference>
<evidence type="ECO:0000256" key="10">
    <source>
        <dbReference type="ARBA" id="ARBA00022837"/>
    </source>
</evidence>
<evidence type="ECO:0000256" key="9">
    <source>
        <dbReference type="ARBA" id="ARBA00022824"/>
    </source>
</evidence>
<sequence length="1956" mass="220628">MPAAGAAEPGAVAAAPAPPAQQLPSERAVSVLWSFGKCLAALLPVYLAGYYGFSISLVLFGLMVYMGWKHSRLEKMTRLKSAMYLLDHEREFTTEKAFRAKRDLPPWPDPHTCPLVNFPDVEKVEWVNKILQQAWPFVGQYLEKLLVETIAPAIRASSLHLQTLSFTKVNIGEKALKVAGVKAHTEHDKRQVILDLDLRYAGDVEVNVEIKKYFCKAGVKGIQLHGKLRVILEPLIGDVPLVGAVTMFFISRPKLDINWTGLTNLLDIPGLNAMSDTMIMDAIASHLVLPNRLTVPLVADLHVAQLRSPLPRGVVRIHLLEAENLTAKDTVIKGIIDGKSDPYAILRVGTQIFTSHHVDSNLNPQWREMYEVIVHEVPGQELEVEVFDKDPDQDDFLGRVKVELDIVKKARVVDDWFNLKDVPSGSVHLRLEWLSLLTSADRLSEVIQKNQNLSSKTADPPSAAILAIYLDQAHELPMRKGNKDPSPIVQISIQDTTKESKTCYGTNSPVWEDAFTFFIQDPRKQDIDFQVKDDDRSLSLGSLTVPLTRILATPELTMDQWFSLENSGSASRIYIKIVLRVMWLNDDATPTTPSPRPSSSGSGMGQGGITSELNPMGPGGLAKPPSTRPQHTTPDPEFATEGVLRIHLVEAQNLIAKDNFMGGMVKGKSDPYVKIRAAGITFRSHTIKENLNPIWNELFELILTQLPGQEIQFELFDKDIDQDDFLGRFKLNLRDIISAQFIDTWYILNDVKSGRVHLMLEWLPRVSDLPRLEQILQYQSQQSYQNKVVPSAAVLFVYVERAHGLPLKSGKEPKAGAEIILKGVSHKTKICERSTSPRWDAAFHFLVRDPRDETLTVKLSHSWGLNLGSLTLPLREVLVEPGLVLDRWLSLDGALPESQILLKATLKRGDPRDSWETMGNIESVDGQSEMKHHIMPLKVPMPDPTELEEKFAIVLNSMNLPPDKARLLRQYDNEKKWDLICDQERFQVKNPPHTYIQKLRGYLDPGVTRKKFRRRVQESTKVLRELEISLRTNHIGWVREFLNDENRGLDILVEYLSFAQCAVMLDFEGLENGENGEDGFLDKAKSWSRSIEDLHHTSTQPFCNTLVRSARQSVLRYGSVSSSKTIKNSRLVSQKDDVHVCIMCLRAIMNYQYGFNMVMSHAHAVNEIALSLNNKNSRTKALVLELLAAVCLVRGGHEIILSAFDNFKEVCKEKHRFERLMDHFRSEEGNIDFMVACMQFINIVVHSVEDMNFRVHLQFEFTKLGLDDYLEKSKHTESDKLSVQIQAYLDNVFDVGGLLEDAETKNAALEKVEELEEHLSHVTEKLLEVENETMMKVADMEKLLFQKDKDLLAIRETYESTNTQVNTLRRVIKEKDAAFQRHFNIERRLLELEQQGTIRLHKKPDGDISIEPLGVGGVGSGGPGIPLGNIGQLSLGPAAGLTEPGGPDTSLPPASAQVPPPPPLPPLAPPLPDASPSVILSLGLSAIRIKKPIKTKFRLPVFNWTALKPNQINGTVFNEIDDERVLEELELERFEELFKTRAQGPIVDLACTKSKVAQKAVNKVTLLDANRSKNLAITLRKANKTTEEICKAIEKFDLKALPVDFVECLMRFLPTDGEVKVMRQYERERRPLDQLAEEDRFMLIFSKIERLTQRMNIITFVGNFADNVNMLTPQLNAIIAASGSVKSSPKLKRLLEIILALGNYMNSSKRGCVYGFKLQSLDLLLDTKSTDRKMTLLHYIALIVKEKYPELANFYNELHFVDKAAAVSLENVLLDVRELGKGMELIRRECSLHDHSVLKGFVQASDTQLDKLQKDAKTAEEAFNNVVNYFGESAKTTPPSVFFPVFVRFIRAYKDAVADNEQRKKQEQAMREKLLAQEAKQQDPKVQAQKKRQQQHELIAELRKRQAKDHRPVYEGKDGTIEDIITVLKSVPFTARTAKRGSRFFCEANLCDDANC</sequence>
<evidence type="ECO:0000256" key="13">
    <source>
        <dbReference type="ARBA" id="ARBA00023121"/>
    </source>
</evidence>
<dbReference type="Gene3D" id="2.60.40.150">
    <property type="entry name" value="C2 domain"/>
    <property type="match status" value="4"/>
</dbReference>
<dbReference type="GO" id="GO:0005789">
    <property type="term" value="C:endoplasmic reticulum membrane"/>
    <property type="evidence" value="ECO:0007669"/>
    <property type="project" value="UniProtKB-SubCell"/>
</dbReference>
<dbReference type="InterPro" id="IPR014767">
    <property type="entry name" value="DAD_dom"/>
</dbReference>
<dbReference type="FunFam" id="2.60.40.150:FF:000025">
    <property type="entry name" value="Extended synaptotagmin 2"/>
    <property type="match status" value="2"/>
</dbReference>
<feature type="transmembrane region" description="Helical" evidence="18">
    <location>
        <begin position="230"/>
        <end position="250"/>
    </location>
</feature>
<dbReference type="GO" id="GO:0051015">
    <property type="term" value="F:actin filament binding"/>
    <property type="evidence" value="ECO:0007669"/>
    <property type="project" value="TreeGrafter"/>
</dbReference>
<dbReference type="Pfam" id="PF06367">
    <property type="entry name" value="Drf_FH3"/>
    <property type="match status" value="1"/>
</dbReference>
<evidence type="ECO:0000256" key="17">
    <source>
        <dbReference type="SAM" id="MobiDB-lite"/>
    </source>
</evidence>
<dbReference type="PANTHER" id="PTHR45857:SF3">
    <property type="entry name" value="FORMIN-LIKE PROTEIN 3"/>
    <property type="match status" value="1"/>
</dbReference>
<feature type="compositionally biased region" description="Pro residues" evidence="17">
    <location>
        <begin position="1458"/>
        <end position="1469"/>
    </location>
</feature>
<reference evidence="24 25" key="1">
    <citation type="submission" date="2019-06" db="EMBL/GenBank/DDBJ databases">
        <title>Draft genomes of female and male turbot (Scophthalmus maximus).</title>
        <authorList>
            <person name="Xu H."/>
            <person name="Xu X.-W."/>
            <person name="Shao C."/>
            <person name="Chen S."/>
        </authorList>
    </citation>
    <scope>NUCLEOTIDE SEQUENCE [LARGE SCALE GENOMIC DNA]</scope>
    <source>
        <strain evidence="24">Ysfricsl-2016a</strain>
        <tissue evidence="24">Blood</tissue>
    </source>
</reference>
<feature type="domain" description="C2" evidence="19">
    <location>
        <begin position="297"/>
        <end position="417"/>
    </location>
</feature>
<name>A0A6A4SUB9_SCOMX</name>
<dbReference type="PROSITE" id="PS51847">
    <property type="entry name" value="SMP"/>
    <property type="match status" value="1"/>
</dbReference>
<evidence type="ECO:0000256" key="18">
    <source>
        <dbReference type="SAM" id="Phobius"/>
    </source>
</evidence>
<dbReference type="GO" id="GO:0008360">
    <property type="term" value="P:regulation of cell shape"/>
    <property type="evidence" value="ECO:0007669"/>
    <property type="project" value="TreeGrafter"/>
</dbReference>
<proteinExistence type="inferred from homology"/>
<keyword evidence="16" id="KW-0175">Coiled coil</keyword>
<evidence type="ECO:0000256" key="8">
    <source>
        <dbReference type="ARBA" id="ARBA00022737"/>
    </source>
</evidence>
<keyword evidence="5" id="KW-1003">Cell membrane</keyword>
<comment type="similarity">
    <text evidence="15">Belongs to the formin homology family.</text>
</comment>
<dbReference type="FunFam" id="1.20.58.2220:FF:000001">
    <property type="entry name" value="Formin-like 1, isoform CRA_c"/>
    <property type="match status" value="1"/>
</dbReference>
<evidence type="ECO:0000256" key="4">
    <source>
        <dbReference type="ARBA" id="ARBA00022448"/>
    </source>
</evidence>
<keyword evidence="14 18" id="KW-0472">Membrane</keyword>
<keyword evidence="8" id="KW-0677">Repeat</keyword>
<dbReference type="SMART" id="SM00498">
    <property type="entry name" value="FH2"/>
    <property type="match status" value="1"/>
</dbReference>
<evidence type="ECO:0000256" key="14">
    <source>
        <dbReference type="ARBA" id="ARBA00023136"/>
    </source>
</evidence>
<dbReference type="SUPFAM" id="SSF49562">
    <property type="entry name" value="C2 domain (Calcium/lipid-binding domain, CaLB)"/>
    <property type="match status" value="4"/>
</dbReference>
<evidence type="ECO:0000259" key="23">
    <source>
        <dbReference type="PROSITE" id="PS51847"/>
    </source>
</evidence>
<dbReference type="PROSITE" id="PS50004">
    <property type="entry name" value="C2"/>
    <property type="match status" value="4"/>
</dbReference>
<dbReference type="Pfam" id="PF00168">
    <property type="entry name" value="C2"/>
    <property type="match status" value="4"/>
</dbReference>
<dbReference type="InterPro" id="IPR011989">
    <property type="entry name" value="ARM-like"/>
</dbReference>
<dbReference type="Pfam" id="PF06371">
    <property type="entry name" value="Drf_GBD"/>
    <property type="match status" value="2"/>
</dbReference>
<dbReference type="SMART" id="SM01139">
    <property type="entry name" value="Drf_FH3"/>
    <property type="match status" value="1"/>
</dbReference>
<organism evidence="24 25">
    <name type="scientific">Scophthalmus maximus</name>
    <name type="common">Turbot</name>
    <name type="synonym">Psetta maxima</name>
    <dbReference type="NCBI Taxonomy" id="52904"/>
    <lineage>
        <taxon>Eukaryota</taxon>
        <taxon>Metazoa</taxon>
        <taxon>Chordata</taxon>
        <taxon>Craniata</taxon>
        <taxon>Vertebrata</taxon>
        <taxon>Euteleostomi</taxon>
        <taxon>Actinopterygii</taxon>
        <taxon>Neopterygii</taxon>
        <taxon>Teleostei</taxon>
        <taxon>Neoteleostei</taxon>
        <taxon>Acanthomorphata</taxon>
        <taxon>Carangaria</taxon>
        <taxon>Pleuronectiformes</taxon>
        <taxon>Pleuronectoidei</taxon>
        <taxon>Scophthalmidae</taxon>
        <taxon>Scophthalmus</taxon>
    </lineage>
</organism>
<evidence type="ECO:0000256" key="3">
    <source>
        <dbReference type="ARBA" id="ARBA00005867"/>
    </source>
</evidence>
<dbReference type="GO" id="GO:0030866">
    <property type="term" value="P:cortical actin cytoskeleton organization"/>
    <property type="evidence" value="ECO:0007669"/>
    <property type="project" value="TreeGrafter"/>
</dbReference>
<protein>
    <recommendedName>
        <fullName evidence="26">Extended synaptotagmin-1-like</fullName>
    </recommendedName>
</protein>
<evidence type="ECO:0000259" key="19">
    <source>
        <dbReference type="PROSITE" id="PS50004"/>
    </source>
</evidence>
<keyword evidence="11 18" id="KW-1133">Transmembrane helix</keyword>
<evidence type="ECO:0008006" key="26">
    <source>
        <dbReference type="Google" id="ProtNLM"/>
    </source>
</evidence>
<dbReference type="InterPro" id="IPR015425">
    <property type="entry name" value="FH2_Formin"/>
</dbReference>
<feature type="region of interest" description="Disordered" evidence="17">
    <location>
        <begin position="589"/>
        <end position="637"/>
    </location>
</feature>
<feature type="domain" description="GBD/FH3" evidence="21">
    <location>
        <begin position="939"/>
        <end position="1376"/>
    </location>
</feature>
<evidence type="ECO:0000256" key="15">
    <source>
        <dbReference type="ARBA" id="ARBA00023449"/>
    </source>
</evidence>
<dbReference type="FunFam" id="1.25.10.10:FF:000036">
    <property type="entry name" value="Formin-like protein 3 isoform 1"/>
    <property type="match status" value="1"/>
</dbReference>
<dbReference type="GO" id="GO:0005829">
    <property type="term" value="C:cytosol"/>
    <property type="evidence" value="ECO:0007669"/>
    <property type="project" value="TreeGrafter"/>
</dbReference>
<accession>A0A6A4SUB9</accession>
<comment type="similarity">
    <text evidence="3">Belongs to the extended synaptotagmin family.</text>
</comment>
<dbReference type="InterPro" id="IPR039010">
    <property type="entry name" value="Synaptotagmin_SMP"/>
</dbReference>
<feature type="domain" description="DAD" evidence="20">
    <location>
        <begin position="1909"/>
        <end position="1946"/>
    </location>
</feature>
<keyword evidence="7" id="KW-0479">Metal-binding</keyword>
<dbReference type="EMBL" id="VEVO01000010">
    <property type="protein sequence ID" value="KAF0036279.1"/>
    <property type="molecule type" value="Genomic_DNA"/>
</dbReference>
<evidence type="ECO:0000256" key="6">
    <source>
        <dbReference type="ARBA" id="ARBA00022692"/>
    </source>
</evidence>
<dbReference type="PANTHER" id="PTHR45857">
    <property type="entry name" value="FORMIN-LIKE PROTEIN"/>
    <property type="match status" value="1"/>
</dbReference>
<feature type="coiled-coil region" evidence="16">
    <location>
        <begin position="1305"/>
        <end position="1332"/>
    </location>
</feature>
<evidence type="ECO:0000256" key="16">
    <source>
        <dbReference type="SAM" id="Coils"/>
    </source>
</evidence>
<keyword evidence="10" id="KW-0106">Calcium</keyword>
<dbReference type="InterPro" id="IPR035892">
    <property type="entry name" value="C2_domain_sf"/>
</dbReference>
<dbReference type="InterPro" id="IPR014768">
    <property type="entry name" value="GBD/FH3_dom"/>
</dbReference>
<evidence type="ECO:0000256" key="7">
    <source>
        <dbReference type="ARBA" id="ARBA00022723"/>
    </source>
</evidence>
<feature type="coiled-coil region" evidence="16">
    <location>
        <begin position="1857"/>
        <end position="1905"/>
    </location>
</feature>
<dbReference type="InterPro" id="IPR042201">
    <property type="entry name" value="FH2_Formin_sf"/>
</dbReference>
<evidence type="ECO:0000259" key="22">
    <source>
        <dbReference type="PROSITE" id="PS51444"/>
    </source>
</evidence>
<dbReference type="Proteomes" id="UP000438429">
    <property type="component" value="Unassembled WGS sequence"/>
</dbReference>
<dbReference type="InterPro" id="IPR043592">
    <property type="entry name" value="FMNL_animal"/>
</dbReference>
<comment type="subcellular location">
    <subcellularLocation>
        <location evidence="1">Cell membrane</location>
        <topology evidence="1">Peripheral membrane protein</topology>
    </subcellularLocation>
    <subcellularLocation>
        <location evidence="2">Endoplasmic reticulum membrane</location>
        <topology evidence="2">Multi-pass membrane protein</topology>
    </subcellularLocation>
</comment>
<dbReference type="FunFam" id="1.25.10.10:FF:000045">
    <property type="entry name" value="Formin-like protein 3 isoform 1"/>
    <property type="match status" value="1"/>
</dbReference>
<dbReference type="InterPro" id="IPR016024">
    <property type="entry name" value="ARM-type_fold"/>
</dbReference>
<evidence type="ECO:0000313" key="24">
    <source>
        <dbReference type="EMBL" id="KAF0036279.1"/>
    </source>
</evidence>
<dbReference type="PROSITE" id="PS51231">
    <property type="entry name" value="DAD"/>
    <property type="match status" value="1"/>
</dbReference>
<feature type="transmembrane region" description="Helical" evidence="18">
    <location>
        <begin position="49"/>
        <end position="68"/>
    </location>
</feature>
<dbReference type="GO" id="GO:0008289">
    <property type="term" value="F:lipid binding"/>
    <property type="evidence" value="ECO:0007669"/>
    <property type="project" value="UniProtKB-KW"/>
</dbReference>
<dbReference type="CDD" id="cd04050">
    <property type="entry name" value="C2B_Synaptotagmin-like"/>
    <property type="match status" value="2"/>
</dbReference>
<feature type="region of interest" description="Disordered" evidence="17">
    <location>
        <begin position="1436"/>
        <end position="1469"/>
    </location>
</feature>
<dbReference type="GO" id="GO:0005886">
    <property type="term" value="C:plasma membrane"/>
    <property type="evidence" value="ECO:0007669"/>
    <property type="project" value="UniProtKB-SubCell"/>
</dbReference>
<dbReference type="InterPro" id="IPR010472">
    <property type="entry name" value="FH3_dom"/>
</dbReference>
<dbReference type="InterPro" id="IPR010473">
    <property type="entry name" value="GTPase-bd"/>
</dbReference>
<dbReference type="SMART" id="SM01140">
    <property type="entry name" value="Drf_GBD"/>
    <property type="match status" value="1"/>
</dbReference>
<evidence type="ECO:0000256" key="5">
    <source>
        <dbReference type="ARBA" id="ARBA00022475"/>
    </source>
</evidence>
<dbReference type="InterPro" id="IPR000008">
    <property type="entry name" value="C2_dom"/>
</dbReference>
<dbReference type="InterPro" id="IPR031468">
    <property type="entry name" value="SMP_LBD"/>
</dbReference>
<evidence type="ECO:0000313" key="25">
    <source>
        <dbReference type="Proteomes" id="UP000438429"/>
    </source>
</evidence>
<evidence type="ECO:0000256" key="12">
    <source>
        <dbReference type="ARBA" id="ARBA00023055"/>
    </source>
</evidence>
<keyword evidence="4" id="KW-0813">Transport</keyword>
<dbReference type="SMART" id="SM00239">
    <property type="entry name" value="C2"/>
    <property type="match status" value="4"/>
</dbReference>
<evidence type="ECO:0000259" key="20">
    <source>
        <dbReference type="PROSITE" id="PS51231"/>
    </source>
</evidence>
<dbReference type="GO" id="GO:0006869">
    <property type="term" value="P:lipid transport"/>
    <property type="evidence" value="ECO:0007669"/>
    <property type="project" value="UniProtKB-KW"/>
</dbReference>
<feature type="domain" description="C2" evidence="19">
    <location>
        <begin position="445"/>
        <end position="566"/>
    </location>
</feature>
<feature type="domain" description="C2" evidence="19">
    <location>
        <begin position="776"/>
        <end position="889"/>
    </location>
</feature>
<dbReference type="GO" id="GO:0031267">
    <property type="term" value="F:small GTPase binding"/>
    <property type="evidence" value="ECO:0007669"/>
    <property type="project" value="InterPro"/>
</dbReference>
<evidence type="ECO:0000256" key="1">
    <source>
        <dbReference type="ARBA" id="ARBA00004202"/>
    </source>
</evidence>
<gene>
    <name evidence="24" type="ORF">F2P81_011591</name>
</gene>
<dbReference type="Pfam" id="PF17047">
    <property type="entry name" value="SMP_LBD"/>
    <property type="match status" value="1"/>
</dbReference>
<comment type="caution">
    <text evidence="24">The sequence shown here is derived from an EMBL/GenBank/DDBJ whole genome shotgun (WGS) entry which is preliminary data.</text>
</comment>
<dbReference type="SUPFAM" id="SSF48371">
    <property type="entry name" value="ARM repeat"/>
    <property type="match status" value="1"/>
</dbReference>
<feature type="domain" description="SMP-LTD" evidence="23">
    <location>
        <begin position="120"/>
        <end position="298"/>
    </location>
</feature>
<feature type="domain" description="FH2" evidence="22">
    <location>
        <begin position="1489"/>
        <end position="1879"/>
    </location>
</feature>
<evidence type="ECO:0000256" key="11">
    <source>
        <dbReference type="ARBA" id="ARBA00022989"/>
    </source>
</evidence>
<dbReference type="FunFam" id="2.60.40.150:FF:000106">
    <property type="entry name" value="extended synaptotagmin-1 isoform X1"/>
    <property type="match status" value="2"/>
</dbReference>
<dbReference type="PROSITE" id="PS51232">
    <property type="entry name" value="GBD_FH3"/>
    <property type="match status" value="1"/>
</dbReference>
<dbReference type="InterPro" id="IPR037749">
    <property type="entry name" value="Ext_Synaptotagmin_C2B"/>
</dbReference>
<dbReference type="GO" id="GO:0061817">
    <property type="term" value="P:endoplasmic reticulum-plasma membrane tethering"/>
    <property type="evidence" value="ECO:0007669"/>
    <property type="project" value="InterPro"/>
</dbReference>
<evidence type="ECO:0000259" key="21">
    <source>
        <dbReference type="PROSITE" id="PS51232"/>
    </source>
</evidence>
<dbReference type="Gene3D" id="1.20.58.2220">
    <property type="entry name" value="Formin, FH2 domain"/>
    <property type="match status" value="1"/>
</dbReference>
<dbReference type="Pfam" id="PF02181">
    <property type="entry name" value="FH2"/>
    <property type="match status" value="1"/>
</dbReference>
<keyword evidence="9" id="KW-0256">Endoplasmic reticulum</keyword>
<dbReference type="GO" id="GO:0046872">
    <property type="term" value="F:metal ion binding"/>
    <property type="evidence" value="ECO:0007669"/>
    <property type="project" value="UniProtKB-KW"/>
</dbReference>
<dbReference type="CDD" id="cd08391">
    <property type="entry name" value="C2A_C2C_Synaptotagmin_like"/>
    <property type="match status" value="2"/>
</dbReference>
<dbReference type="SUPFAM" id="SSF101447">
    <property type="entry name" value="Formin homology 2 domain (FH2 domain)"/>
    <property type="match status" value="1"/>
</dbReference>
<keyword evidence="12" id="KW-0445">Lipid transport</keyword>